<feature type="region of interest" description="Disordered" evidence="1">
    <location>
        <begin position="196"/>
        <end position="324"/>
    </location>
</feature>
<feature type="compositionally biased region" description="Basic and acidic residues" evidence="1">
    <location>
        <begin position="299"/>
        <end position="324"/>
    </location>
</feature>
<organism evidence="2 3">
    <name type="scientific">Ascodesmis nigricans</name>
    <dbReference type="NCBI Taxonomy" id="341454"/>
    <lineage>
        <taxon>Eukaryota</taxon>
        <taxon>Fungi</taxon>
        <taxon>Dikarya</taxon>
        <taxon>Ascomycota</taxon>
        <taxon>Pezizomycotina</taxon>
        <taxon>Pezizomycetes</taxon>
        <taxon>Pezizales</taxon>
        <taxon>Ascodesmidaceae</taxon>
        <taxon>Ascodesmis</taxon>
    </lineage>
</organism>
<feature type="compositionally biased region" description="Basic and acidic residues" evidence="1">
    <location>
        <begin position="196"/>
        <end position="232"/>
    </location>
</feature>
<dbReference type="EMBL" id="ML220114">
    <property type="protein sequence ID" value="TGZ83410.1"/>
    <property type="molecule type" value="Genomic_DNA"/>
</dbReference>
<feature type="compositionally biased region" description="Pro residues" evidence="1">
    <location>
        <begin position="48"/>
        <end position="58"/>
    </location>
</feature>
<feature type="compositionally biased region" description="Polar residues" evidence="1">
    <location>
        <begin position="92"/>
        <end position="101"/>
    </location>
</feature>
<dbReference type="PANTHER" id="PTHR13464">
    <property type="entry name" value="TRANSCRIPTIONAL REGULATOR PROTEIN HCNGP"/>
    <property type="match status" value="1"/>
</dbReference>
<evidence type="ECO:0000256" key="1">
    <source>
        <dbReference type="SAM" id="MobiDB-lite"/>
    </source>
</evidence>
<keyword evidence="3" id="KW-1185">Reference proteome</keyword>
<gene>
    <name evidence="2" type="ORF">EX30DRAFT_155295</name>
</gene>
<dbReference type="GO" id="GO:0006355">
    <property type="term" value="P:regulation of DNA-templated transcription"/>
    <property type="evidence" value="ECO:0007669"/>
    <property type="project" value="InterPro"/>
</dbReference>
<dbReference type="GO" id="GO:0005634">
    <property type="term" value="C:nucleus"/>
    <property type="evidence" value="ECO:0007669"/>
    <property type="project" value="TreeGrafter"/>
</dbReference>
<feature type="compositionally biased region" description="Pro residues" evidence="1">
    <location>
        <begin position="107"/>
        <end position="120"/>
    </location>
</feature>
<dbReference type="InterPro" id="IPR012479">
    <property type="entry name" value="SAP30BP"/>
</dbReference>
<evidence type="ECO:0000313" key="2">
    <source>
        <dbReference type="EMBL" id="TGZ83410.1"/>
    </source>
</evidence>
<reference evidence="2 3" key="1">
    <citation type="submission" date="2019-04" db="EMBL/GenBank/DDBJ databases">
        <title>Comparative genomics and transcriptomics to analyze fruiting body development in filamentous ascomycetes.</title>
        <authorList>
            <consortium name="DOE Joint Genome Institute"/>
            <person name="Lutkenhaus R."/>
            <person name="Traeger S."/>
            <person name="Breuer J."/>
            <person name="Kuo A."/>
            <person name="Lipzen A."/>
            <person name="Pangilinan J."/>
            <person name="Dilworth D."/>
            <person name="Sandor L."/>
            <person name="Poggeler S."/>
            <person name="Barry K."/>
            <person name="Grigoriev I.V."/>
            <person name="Nowrousian M."/>
        </authorList>
    </citation>
    <scope>NUCLEOTIDE SEQUENCE [LARGE SCALE GENOMIC DNA]</scope>
    <source>
        <strain evidence="2 3">CBS 389.68</strain>
    </source>
</reference>
<feature type="compositionally biased region" description="Acidic residues" evidence="1">
    <location>
        <begin position="1"/>
        <end position="10"/>
    </location>
</feature>
<dbReference type="InParanoid" id="A0A4S2N2P8"/>
<dbReference type="Proteomes" id="UP000298138">
    <property type="component" value="Unassembled WGS sequence"/>
</dbReference>
<protein>
    <submittedName>
        <fullName evidence="2">HCNGP-domain-containing protein</fullName>
    </submittedName>
</protein>
<evidence type="ECO:0000313" key="3">
    <source>
        <dbReference type="Proteomes" id="UP000298138"/>
    </source>
</evidence>
<sequence>MGLVDYDSDSDASGANSPVPEKKVEEKAPTPPNPPSIETEVNKETQNPPAPPPEPPSDAPIVGPALPPTEDDADDPLLSPTGDDGDDPPQSPYSASRNLIHSLTLPPIIPEIPPSPPGSPKPALAKKFAHFQTLKSQGVHFNEKLLRSSALNNPNLLGKLSAFVGLEKEDFYATNVNPEVWDPKAFPESTYFEQLDKAQEKVSREREERKAKEARDKLEFVSSVEKPKESRWGVEPGKPNKARDPAPVRGREDRGDGKGDHRTGSGRDERDGKYDDRRRGRDRGYDDRERKRRRSRSSSRPDKRHETGRDREGRYRDYDYGRRR</sequence>
<feature type="compositionally biased region" description="Basic and acidic residues" evidence="1">
    <location>
        <begin position="241"/>
        <end position="289"/>
    </location>
</feature>
<dbReference type="STRING" id="341454.A0A4S2N2P8"/>
<accession>A0A4S2N2P8</accession>
<proteinExistence type="predicted"/>
<dbReference type="AlphaFoldDB" id="A0A4S2N2P8"/>
<dbReference type="OrthoDB" id="1714508at2759"/>
<feature type="region of interest" description="Disordered" evidence="1">
    <location>
        <begin position="1"/>
        <end position="123"/>
    </location>
</feature>
<name>A0A4S2N2P8_9PEZI</name>
<dbReference type="Pfam" id="PF07818">
    <property type="entry name" value="HCNGP"/>
    <property type="match status" value="1"/>
</dbReference>
<dbReference type="PANTHER" id="PTHR13464:SF0">
    <property type="entry name" value="SAP30-BINDING PROTEIN"/>
    <property type="match status" value="1"/>
</dbReference>